<gene>
    <name evidence="2" type="ORF">HXX76_014088</name>
</gene>
<feature type="region of interest" description="Disordered" evidence="1">
    <location>
        <begin position="951"/>
        <end position="977"/>
    </location>
</feature>
<keyword evidence="3" id="KW-1185">Reference proteome</keyword>
<dbReference type="SUPFAM" id="SSF56219">
    <property type="entry name" value="DNase I-like"/>
    <property type="match status" value="1"/>
</dbReference>
<evidence type="ECO:0000313" key="2">
    <source>
        <dbReference type="EMBL" id="KAG2424930.1"/>
    </source>
</evidence>
<evidence type="ECO:0000313" key="3">
    <source>
        <dbReference type="Proteomes" id="UP000650467"/>
    </source>
</evidence>
<accession>A0A835VRC5</accession>
<organism evidence="2 3">
    <name type="scientific">Chlamydomonas incerta</name>
    <dbReference type="NCBI Taxonomy" id="51695"/>
    <lineage>
        <taxon>Eukaryota</taxon>
        <taxon>Viridiplantae</taxon>
        <taxon>Chlorophyta</taxon>
        <taxon>core chlorophytes</taxon>
        <taxon>Chlorophyceae</taxon>
        <taxon>CS clade</taxon>
        <taxon>Chlamydomonadales</taxon>
        <taxon>Chlamydomonadaceae</taxon>
        <taxon>Chlamydomonas</taxon>
    </lineage>
</organism>
<comment type="caution">
    <text evidence="2">The sequence shown here is derived from an EMBL/GenBank/DDBJ whole genome shotgun (WGS) entry which is preliminary data.</text>
</comment>
<dbReference type="InterPro" id="IPR036691">
    <property type="entry name" value="Endo/exonu/phosph_ase_sf"/>
</dbReference>
<evidence type="ECO:0000256" key="1">
    <source>
        <dbReference type="SAM" id="MobiDB-lite"/>
    </source>
</evidence>
<reference evidence="2" key="1">
    <citation type="journal article" date="2020" name="bioRxiv">
        <title>Comparative genomics of Chlamydomonas.</title>
        <authorList>
            <person name="Craig R.J."/>
            <person name="Hasan A.R."/>
            <person name="Ness R.W."/>
            <person name="Keightley P.D."/>
        </authorList>
    </citation>
    <scope>NUCLEOTIDE SEQUENCE</scope>
    <source>
        <strain evidence="2">SAG 7.73</strain>
    </source>
</reference>
<proteinExistence type="predicted"/>
<sequence>MGVTVPWSARIHHNVWGTKATAAMTLGLAGPGGLLLTVVATHLPASSDADRVRALEQIRALLIAGGGGPGAAPCVLLGDLNFRVDAGHPERDECTWALARVFGASGVVAAPRPDIPTFKGRHSPLDRVNWINLPLFRDDRLSEVVHKIRGAVPGMLQGDTLYLWAGVQPRDLAGFCNRLVASVFRGARRAPLQALMDVIEGLLPQKQSGDTGTTKRGSVSRASSLVEYPEAHRLAMDALRGAHGETRLLFDYTVDIAYQHAFPADPARATAAHLSPQPLAYTGKTDITLWDAGLGPQGGSVLNVMTKQTFQAAAEVPGLVDLYFPPELETATRGAGSSRPVDSERYARLLHAAKDLPADTLAGAAPHYSKLYVSVHPVGQPLSFRLRSVFNRFALDATCPLLVYRTSEQVVYKADMAALQDVDPWLVRYWTRAPAAKVESLMFKVVYQDFFATLILFPLLIYHVKLTFRTGQSPDADYVQGRVVPAVNAVLERVRELVAAVTSAQGIELPLLGPESFAPENLLQVNMACEVPLDRPLPPLHEMEARMLALPGLFQRVPIVRDGGVRRGVVQLRYIRCSNYNALADIEAHISTLSRSNMAGAREDIIAAVEKTYSLSRALAGELYDRIMDRGDDVGMAVYRSRYFEGVSVDVTRLSDRALRIDIRGSKIDAEFARHICACAAGSVVAGSASSATGRAGAQGTTKSPIAEEVRRSLRIQKLLGEADGADGDEGAMVAASAALFGEDAFAGSSAGSASDSGSDYASEGSATDREDEETTIPDEQDATDSSTVADAAAGPLGAGQLGPLGRLKRADPGLFAYDAKNQNYKSYASNCAANANRQPIVVGPEQAAALKKGDPSAYTNAVHAGSSPALRQKNVYICPDVWCPDSETAMGLDNYKRKGCPKEGETGLVMTDGSRKRYVSFLDPSRHPRELCAPCCFFVDHGNQGEGKRRWERMSRCQQQQEEAPAPGEEAEDTAPGAAKDLYVRGLVFPLQKDRYGRLPPALSKFLRGGAPCAQLAKLGSQPCYVRLGISHSGQHFLSAMAVALGEPGGAAGLVERASRMDPADFVGMNSGSLLRAFAPSQTELGADAYGALREWLGGTDRKRYVDSFGLGPLVRALKDAAEPAQLDGESALRARRELLVMLAMQNFANYLRAPTPKDHVMLLEMFCLWHRVGASEPLNILVVEEEADTGKLSAACLRYSFYSDVAAGRDAPTALIVKHRQFYEPVAWASAEGHSLRLKSGGEHWQVERARDAVMAACRAADAEFPAARALTVIKRAVGVSALVVGAGYRAVGVLTGDDAYVPLPAPCRLHPDFQDRCVHATDVLPRIKSRPLAAAIAVFKRLARELGPFYAHQVHPEGRALLLGGGDEVQYVPVVVVGGQGSQQQHSAFLEEHMDDLRILVGEQLTNEYLDVATQAAAQADVLAGFTTKGFERIMRDAAHKREFTFLRDAENNPFSTLHRLEHMVALLRRVCPEDTNEEVLERAAYNLLTREVALFDGGDAALAPGVEIFTQEQVGRGELQQRLQQRRQQPFVQAHAILPDVVAASGAGGTSGAGAGVLLAGGAT</sequence>
<feature type="compositionally biased region" description="Acidic residues" evidence="1">
    <location>
        <begin position="770"/>
        <end position="783"/>
    </location>
</feature>
<feature type="compositionally biased region" description="Low complexity" evidence="1">
    <location>
        <begin position="959"/>
        <end position="977"/>
    </location>
</feature>
<dbReference type="Gene3D" id="3.60.10.10">
    <property type="entry name" value="Endonuclease/exonuclease/phosphatase"/>
    <property type="match status" value="1"/>
</dbReference>
<feature type="compositionally biased region" description="Low complexity" evidence="1">
    <location>
        <begin position="749"/>
        <end position="766"/>
    </location>
</feature>
<name>A0A835VRC5_CHLIN</name>
<protein>
    <submittedName>
        <fullName evidence="2">Uncharacterized protein</fullName>
    </submittedName>
</protein>
<feature type="compositionally biased region" description="Low complexity" evidence="1">
    <location>
        <begin position="784"/>
        <end position="796"/>
    </location>
</feature>
<dbReference type="EMBL" id="JAEHOC010000060">
    <property type="protein sequence ID" value="KAG2424930.1"/>
    <property type="molecule type" value="Genomic_DNA"/>
</dbReference>
<feature type="region of interest" description="Disordered" evidence="1">
    <location>
        <begin position="749"/>
        <end position="805"/>
    </location>
</feature>
<dbReference type="Proteomes" id="UP000650467">
    <property type="component" value="Unassembled WGS sequence"/>
</dbReference>